<dbReference type="EMBL" id="FUYB01000018">
    <property type="protein sequence ID" value="SKA89165.1"/>
    <property type="molecule type" value="Genomic_DNA"/>
</dbReference>
<sequence length="203" mass="22869">MKHRPIQRFMLGVLVFLPISFALWYLAALVHLAPLTWVTEQLLQWTFPQAVLWLKLDGSTLVLASNFSTNPSGVIVSPPVSDDLMGFHLNPLIYTYSLPLLMALILATPATNKWQQLGWGGLLWLPIAGFSMFFSVLKVLSFDVGLAFQQQQALSPWMLEMIALAYQMGTLILPMIAPLVIWMALNRKFLLTLAPQLQRILAY</sequence>
<name>A0A1T4XJ91_9GAMM</name>
<keyword evidence="3" id="KW-1185">Reference proteome</keyword>
<dbReference type="OrthoDB" id="6197083at2"/>
<feature type="transmembrane region" description="Helical" evidence="1">
    <location>
        <begin position="161"/>
        <end position="185"/>
    </location>
</feature>
<dbReference type="STRING" id="92487.SAMN02745130_03009"/>
<feature type="transmembrane region" description="Helical" evidence="1">
    <location>
        <begin position="92"/>
        <end position="110"/>
    </location>
</feature>
<evidence type="ECO:0000313" key="3">
    <source>
        <dbReference type="Proteomes" id="UP000190460"/>
    </source>
</evidence>
<dbReference type="RefSeq" id="WP_078923461.1">
    <property type="nucleotide sequence ID" value="NZ_FUYB01000018.1"/>
</dbReference>
<gene>
    <name evidence="2" type="ORF">SAMN02745130_03009</name>
</gene>
<keyword evidence="1" id="KW-0472">Membrane</keyword>
<keyword evidence="1" id="KW-1133">Transmembrane helix</keyword>
<dbReference type="NCBIfam" id="NF041730">
    <property type="entry name" value="XrtH_assoc"/>
    <property type="match status" value="1"/>
</dbReference>
<accession>A0A1T4XJ91</accession>
<evidence type="ECO:0000313" key="2">
    <source>
        <dbReference type="EMBL" id="SKA89165.1"/>
    </source>
</evidence>
<organism evidence="2 3">
    <name type="scientific">Thiothrix eikelboomii</name>
    <dbReference type="NCBI Taxonomy" id="92487"/>
    <lineage>
        <taxon>Bacteria</taxon>
        <taxon>Pseudomonadati</taxon>
        <taxon>Pseudomonadota</taxon>
        <taxon>Gammaproteobacteria</taxon>
        <taxon>Thiotrichales</taxon>
        <taxon>Thiotrichaceae</taxon>
        <taxon>Thiothrix</taxon>
    </lineage>
</organism>
<dbReference type="InterPro" id="IPR049823">
    <property type="entry name" value="XrtH_assoc"/>
</dbReference>
<feature type="transmembrane region" description="Helical" evidence="1">
    <location>
        <begin position="122"/>
        <end position="141"/>
    </location>
</feature>
<proteinExistence type="predicted"/>
<reference evidence="2 3" key="1">
    <citation type="submission" date="2017-02" db="EMBL/GenBank/DDBJ databases">
        <authorList>
            <person name="Peterson S.W."/>
        </authorList>
    </citation>
    <scope>NUCLEOTIDE SEQUENCE [LARGE SCALE GENOMIC DNA]</scope>
    <source>
        <strain evidence="2 3">ATCC 49788</strain>
    </source>
</reference>
<dbReference type="Proteomes" id="UP000190460">
    <property type="component" value="Unassembled WGS sequence"/>
</dbReference>
<dbReference type="AlphaFoldDB" id="A0A1T4XJ91"/>
<keyword evidence="1" id="KW-0812">Transmembrane</keyword>
<evidence type="ECO:0000256" key="1">
    <source>
        <dbReference type="SAM" id="Phobius"/>
    </source>
</evidence>
<protein>
    <submittedName>
        <fullName evidence="2">Uncharacterized protein</fullName>
    </submittedName>
</protein>